<proteinExistence type="predicted"/>
<protein>
    <submittedName>
        <fullName evidence="2">DUF4278 domain-containing protein</fullName>
    </submittedName>
</protein>
<sequence>MKLIYRGVPYEPSVMADTAQPRPSRSAHQPADSPIRLRHPGAELTYRGVRYTP</sequence>
<evidence type="ECO:0000256" key="1">
    <source>
        <dbReference type="SAM" id="MobiDB-lite"/>
    </source>
</evidence>
<accession>A0A4Q7E209</accession>
<dbReference type="Pfam" id="PF14105">
    <property type="entry name" value="DUF4278"/>
    <property type="match status" value="1"/>
</dbReference>
<evidence type="ECO:0000313" key="2">
    <source>
        <dbReference type="EMBL" id="RZM75600.1"/>
    </source>
</evidence>
<dbReference type="AlphaFoldDB" id="A0A4Q7E209"/>
<dbReference type="OrthoDB" id="515032at2"/>
<name>A0A4Q7E209_9CYAN</name>
<evidence type="ECO:0000313" key="3">
    <source>
        <dbReference type="Proteomes" id="UP000292459"/>
    </source>
</evidence>
<dbReference type="RefSeq" id="WP_084607072.1">
    <property type="nucleotide sequence ID" value="NZ_QVFV01000007.1"/>
</dbReference>
<keyword evidence="3" id="KW-1185">Reference proteome</keyword>
<comment type="caution">
    <text evidence="2">The sequence shown here is derived from an EMBL/GenBank/DDBJ whole genome shotgun (WGS) entry which is preliminary data.</text>
</comment>
<dbReference type="InterPro" id="IPR025458">
    <property type="entry name" value="DUF4278"/>
</dbReference>
<feature type="region of interest" description="Disordered" evidence="1">
    <location>
        <begin position="1"/>
        <end position="53"/>
    </location>
</feature>
<reference evidence="2 3" key="1">
    <citation type="submission" date="2018-11" db="EMBL/GenBank/DDBJ databases">
        <title>Whole genome sequencing of an environmental sample.</title>
        <authorList>
            <person name="Sarangi A.N."/>
            <person name="Singh D."/>
            <person name="Tripathy S."/>
        </authorList>
    </citation>
    <scope>NUCLEOTIDE SEQUENCE [LARGE SCALE GENOMIC DNA]</scope>
    <source>
        <strain evidence="2 3">Lakshadweep</strain>
    </source>
</reference>
<dbReference type="Proteomes" id="UP000292459">
    <property type="component" value="Unassembled WGS sequence"/>
</dbReference>
<dbReference type="EMBL" id="QVFV01000007">
    <property type="protein sequence ID" value="RZM75600.1"/>
    <property type="molecule type" value="Genomic_DNA"/>
</dbReference>
<organism evidence="2 3">
    <name type="scientific">Leptolyngbya iicbica LK</name>
    <dbReference type="NCBI Taxonomy" id="2294035"/>
    <lineage>
        <taxon>Bacteria</taxon>
        <taxon>Bacillati</taxon>
        <taxon>Cyanobacteriota</taxon>
        <taxon>Cyanophyceae</taxon>
        <taxon>Leptolyngbyales</taxon>
        <taxon>Leptolyngbyaceae</taxon>
        <taxon>Leptolyngbya group</taxon>
        <taxon>Leptolyngbya</taxon>
        <taxon>Leptolyngbya iicbica</taxon>
    </lineage>
</organism>
<gene>
    <name evidence="2" type="ORF">DYY88_20055</name>
</gene>